<gene>
    <name evidence="4" type="ORF">Tsubulata_022907</name>
</gene>
<evidence type="ECO:0000313" key="5">
    <source>
        <dbReference type="Proteomes" id="UP001141552"/>
    </source>
</evidence>
<dbReference type="EMBL" id="JAKUCV010003604">
    <property type="protein sequence ID" value="KAJ4838267.1"/>
    <property type="molecule type" value="Genomic_DNA"/>
</dbReference>
<dbReference type="SUPFAM" id="SSF50249">
    <property type="entry name" value="Nucleic acid-binding proteins"/>
    <property type="match status" value="1"/>
</dbReference>
<dbReference type="PANTHER" id="PTHR10302">
    <property type="entry name" value="SINGLE-STRANDED DNA-BINDING PROTEIN"/>
    <property type="match status" value="1"/>
</dbReference>
<dbReference type="AlphaFoldDB" id="A0A9Q0FXB1"/>
<dbReference type="InterPro" id="IPR000424">
    <property type="entry name" value="Primosome_PriB/ssb"/>
</dbReference>
<protein>
    <submittedName>
        <fullName evidence="4">Uncharacterized protein</fullName>
    </submittedName>
</protein>
<dbReference type="GO" id="GO:0003697">
    <property type="term" value="F:single-stranded DNA binding"/>
    <property type="evidence" value="ECO:0007669"/>
    <property type="project" value="InterPro"/>
</dbReference>
<evidence type="ECO:0000256" key="3">
    <source>
        <dbReference type="SAM" id="MobiDB-lite"/>
    </source>
</evidence>
<dbReference type="OrthoDB" id="1078367at2759"/>
<evidence type="ECO:0000256" key="2">
    <source>
        <dbReference type="PROSITE-ProRule" id="PRU00252"/>
    </source>
</evidence>
<organism evidence="4 5">
    <name type="scientific">Turnera subulata</name>
    <dbReference type="NCBI Taxonomy" id="218843"/>
    <lineage>
        <taxon>Eukaryota</taxon>
        <taxon>Viridiplantae</taxon>
        <taxon>Streptophyta</taxon>
        <taxon>Embryophyta</taxon>
        <taxon>Tracheophyta</taxon>
        <taxon>Spermatophyta</taxon>
        <taxon>Magnoliopsida</taxon>
        <taxon>eudicotyledons</taxon>
        <taxon>Gunneridae</taxon>
        <taxon>Pentapetalae</taxon>
        <taxon>rosids</taxon>
        <taxon>fabids</taxon>
        <taxon>Malpighiales</taxon>
        <taxon>Passifloraceae</taxon>
        <taxon>Turnera</taxon>
    </lineage>
</organism>
<dbReference type="PANTHER" id="PTHR10302:SF18">
    <property type="entry name" value="PROTEIN OSB1, MITOCHONDRIAL"/>
    <property type="match status" value="1"/>
</dbReference>
<name>A0A9Q0FXB1_9ROSI</name>
<sequence length="384" mass="45076">MLKLCRFVSRSSLQRSVRFSSSSSAVACSRFSDSSTDEDEEEPQDHGSAVYRQKLKTQRPTTIKWPENPRLHNTASFIGTVDRRPVIYNTKGRNFGAYTFLSTRNPLDSNHPFRIQVEVWHDTARMCIQHLKRDDYVYVSGPLRSYTSTDNDHNATLHYKIVADEVYYVARQNESSISGGHDESRSEGCQKDEVSASETFQEPDNPQPEACPKYEKTLSREGEIGSERSVKRLQLWQAFFSRPHEWFDWRTNKKHSRFPDFKHKDTGEALWLSENDPPWIKRQLEFLDSRMVAGFQDDVFKDKLRLWQVFFSDPHDWWDNRKGKKNPRSPDFKHKHTDEALWLSADDPPWVKRQLQLLDSRMAEECQREDAGHHPPVSQWMYSV</sequence>
<keyword evidence="5" id="KW-1185">Reference proteome</keyword>
<dbReference type="InterPro" id="IPR011344">
    <property type="entry name" value="ssDNA-bd"/>
</dbReference>
<feature type="compositionally biased region" description="Basic and acidic residues" evidence="3">
    <location>
        <begin position="180"/>
        <end position="194"/>
    </location>
</feature>
<comment type="caution">
    <text evidence="4">The sequence shown here is derived from an EMBL/GenBank/DDBJ whole genome shotgun (WGS) entry which is preliminary data.</text>
</comment>
<dbReference type="Gene3D" id="2.40.50.140">
    <property type="entry name" value="Nucleic acid-binding proteins"/>
    <property type="match status" value="1"/>
</dbReference>
<feature type="region of interest" description="Disordered" evidence="3">
    <location>
        <begin position="174"/>
        <end position="212"/>
    </location>
</feature>
<reference evidence="4" key="1">
    <citation type="submission" date="2022-02" db="EMBL/GenBank/DDBJ databases">
        <authorList>
            <person name="Henning P.M."/>
            <person name="McCubbin A.G."/>
            <person name="Shore J.S."/>
        </authorList>
    </citation>
    <scope>NUCLEOTIDE SEQUENCE</scope>
    <source>
        <strain evidence="4">F60SS</strain>
        <tissue evidence="4">Leaves</tissue>
    </source>
</reference>
<evidence type="ECO:0000313" key="4">
    <source>
        <dbReference type="EMBL" id="KAJ4838267.1"/>
    </source>
</evidence>
<dbReference type="Pfam" id="PF00436">
    <property type="entry name" value="SSB"/>
    <property type="match status" value="1"/>
</dbReference>
<dbReference type="GO" id="GO:0042645">
    <property type="term" value="C:mitochondrial nucleoid"/>
    <property type="evidence" value="ECO:0007669"/>
    <property type="project" value="TreeGrafter"/>
</dbReference>
<proteinExistence type="predicted"/>
<keyword evidence="1 2" id="KW-0238">DNA-binding</keyword>
<dbReference type="Proteomes" id="UP001141552">
    <property type="component" value="Unassembled WGS sequence"/>
</dbReference>
<dbReference type="GO" id="GO:0006264">
    <property type="term" value="P:mitochondrial DNA replication"/>
    <property type="evidence" value="ECO:0007669"/>
    <property type="project" value="TreeGrafter"/>
</dbReference>
<dbReference type="PROSITE" id="PS50935">
    <property type="entry name" value="SSB"/>
    <property type="match status" value="1"/>
</dbReference>
<dbReference type="InterPro" id="IPR012340">
    <property type="entry name" value="NA-bd_OB-fold"/>
</dbReference>
<reference evidence="4" key="2">
    <citation type="journal article" date="2023" name="Plants (Basel)">
        <title>Annotation of the Turnera subulata (Passifloraceae) Draft Genome Reveals the S-Locus Evolved after the Divergence of Turneroideae from Passifloroideae in a Stepwise Manner.</title>
        <authorList>
            <person name="Henning P.M."/>
            <person name="Roalson E.H."/>
            <person name="Mir W."/>
            <person name="McCubbin A.G."/>
            <person name="Shore J.S."/>
        </authorList>
    </citation>
    <scope>NUCLEOTIDE SEQUENCE</scope>
    <source>
        <strain evidence="4">F60SS</strain>
    </source>
</reference>
<accession>A0A9Q0FXB1</accession>
<evidence type="ECO:0000256" key="1">
    <source>
        <dbReference type="ARBA" id="ARBA00023125"/>
    </source>
</evidence>